<reference evidence="2 3" key="1">
    <citation type="submission" date="2024-09" db="EMBL/GenBank/DDBJ databases">
        <title>Laminarin stimulates single cell rates of sulfate reduction while oxygen inhibits transcriptomic activity in coastal marine sediment.</title>
        <authorList>
            <person name="Lindsay M."/>
            <person name="Orcutt B."/>
            <person name="Emerson D."/>
            <person name="Stepanauskas R."/>
            <person name="D'Angelo T."/>
        </authorList>
    </citation>
    <scope>NUCLEOTIDE SEQUENCE [LARGE SCALE GENOMIC DNA]</scope>
    <source>
        <strain evidence="2">SAG AM-311-K15</strain>
    </source>
</reference>
<accession>A0ABV6YY88</accession>
<feature type="transmembrane region" description="Helical" evidence="1">
    <location>
        <begin position="53"/>
        <end position="78"/>
    </location>
</feature>
<name>A0ABV6YY88_UNCC1</name>
<evidence type="ECO:0000313" key="3">
    <source>
        <dbReference type="Proteomes" id="UP001594351"/>
    </source>
</evidence>
<sequence>MSTQVTLEPAHGETIVRVEERLADRLKYILHFIPGTYALFIGGVIGLEMGLGVLPAILLGLSSGILGGSAGGGIWRILSARSGKRIRSLVSKLTTAAAETLETPPQETTD</sequence>
<evidence type="ECO:0000313" key="2">
    <source>
        <dbReference type="EMBL" id="MFC1851142.1"/>
    </source>
</evidence>
<keyword evidence="1" id="KW-0472">Membrane</keyword>
<feature type="transmembrane region" description="Helical" evidence="1">
    <location>
        <begin position="28"/>
        <end position="47"/>
    </location>
</feature>
<evidence type="ECO:0000256" key="1">
    <source>
        <dbReference type="SAM" id="Phobius"/>
    </source>
</evidence>
<gene>
    <name evidence="2" type="ORF">ACFL27_13185</name>
</gene>
<keyword evidence="1" id="KW-1133">Transmembrane helix</keyword>
<dbReference type="EMBL" id="JBHPBY010000157">
    <property type="protein sequence ID" value="MFC1851142.1"/>
    <property type="molecule type" value="Genomic_DNA"/>
</dbReference>
<keyword evidence="3" id="KW-1185">Reference proteome</keyword>
<organism evidence="2 3">
    <name type="scientific">candidate division CSSED10-310 bacterium</name>
    <dbReference type="NCBI Taxonomy" id="2855610"/>
    <lineage>
        <taxon>Bacteria</taxon>
        <taxon>Bacteria division CSSED10-310</taxon>
    </lineage>
</organism>
<comment type="caution">
    <text evidence="2">The sequence shown here is derived from an EMBL/GenBank/DDBJ whole genome shotgun (WGS) entry which is preliminary data.</text>
</comment>
<proteinExistence type="predicted"/>
<dbReference type="Proteomes" id="UP001594351">
    <property type="component" value="Unassembled WGS sequence"/>
</dbReference>
<protein>
    <submittedName>
        <fullName evidence="2">Uncharacterized protein</fullName>
    </submittedName>
</protein>
<keyword evidence="1" id="KW-0812">Transmembrane</keyword>